<dbReference type="EMBL" id="AP003436">
    <property type="protein sequence ID" value="BAD82424.1"/>
    <property type="molecule type" value="Genomic_DNA"/>
</dbReference>
<feature type="compositionally biased region" description="Gly residues" evidence="1">
    <location>
        <begin position="30"/>
        <end position="52"/>
    </location>
</feature>
<name>Q5N7Y2_ORYSJ</name>
<proteinExistence type="predicted"/>
<accession>Q5N881</accession>
<evidence type="ECO:0000313" key="2">
    <source>
        <dbReference type="EMBL" id="BAD82336.1"/>
    </source>
</evidence>
<dbReference type="Proteomes" id="UP000817658">
    <property type="component" value="Chromosome 1"/>
</dbReference>
<gene>
    <name evidence="2" type="ORF">P0456E05.37</name>
    <name evidence="3" type="ORF">P0470A12.5</name>
</gene>
<sequence length="190" mass="19626">MARRRVGGGTSEVGGGNGEARGRRRQRGRTYGGSGKMRVNGGNGEAWIGGGDARGRLGSLPSFPDPAGGRPGERGGGCRDVVPRPPLLDLAGGRPGERAAAAVRERGGSGARGHGGDPAVLPSASLPRYEAHTIENTTIGEGEEEHDVRQPPQGGLRTLRLHQQPRRYESTSCARIGGGSRAGGIEILIV</sequence>
<feature type="compositionally biased region" description="Gly residues" evidence="1">
    <location>
        <begin position="7"/>
        <end position="19"/>
    </location>
</feature>
<accession>Q5N7Y2</accession>
<evidence type="ECO:0000313" key="4">
    <source>
        <dbReference type="Proteomes" id="UP000000763"/>
    </source>
</evidence>
<feature type="region of interest" description="Disordered" evidence="1">
    <location>
        <begin position="1"/>
        <end position="157"/>
    </location>
</feature>
<reference evidence="4" key="3">
    <citation type="journal article" date="2008" name="Nucleic Acids Res.">
        <title>The rice annotation project database (RAP-DB): 2008 update.</title>
        <authorList>
            <consortium name="The rice annotation project (RAP)"/>
        </authorList>
    </citation>
    <scope>GENOME REANNOTATION</scope>
    <source>
        <strain evidence="4">cv. Nipponbare</strain>
    </source>
</reference>
<evidence type="ECO:0000256" key="1">
    <source>
        <dbReference type="SAM" id="MobiDB-lite"/>
    </source>
</evidence>
<dbReference type="AlphaFoldDB" id="Q5N7Y2"/>
<protein>
    <submittedName>
        <fullName evidence="2">Uncharacterized protein</fullName>
    </submittedName>
</protein>
<evidence type="ECO:0000313" key="3">
    <source>
        <dbReference type="EMBL" id="BAD82424.1"/>
    </source>
</evidence>
<organism evidence="2">
    <name type="scientific">Oryza sativa subsp. japonica</name>
    <name type="common">Rice</name>
    <dbReference type="NCBI Taxonomy" id="39947"/>
    <lineage>
        <taxon>Eukaryota</taxon>
        <taxon>Viridiplantae</taxon>
        <taxon>Streptophyta</taxon>
        <taxon>Embryophyta</taxon>
        <taxon>Tracheophyta</taxon>
        <taxon>Spermatophyta</taxon>
        <taxon>Magnoliopsida</taxon>
        <taxon>Liliopsida</taxon>
        <taxon>Poales</taxon>
        <taxon>Poaceae</taxon>
        <taxon>BOP clade</taxon>
        <taxon>Oryzoideae</taxon>
        <taxon>Oryzeae</taxon>
        <taxon>Oryzinae</taxon>
        <taxon>Oryza</taxon>
        <taxon>Oryza sativa</taxon>
    </lineage>
</organism>
<dbReference type="Proteomes" id="UP000000763">
    <property type="component" value="Chromosome 1"/>
</dbReference>
<reference evidence="4" key="2">
    <citation type="journal article" date="2005" name="Nature">
        <title>The map-based sequence of the rice genome.</title>
        <authorList>
            <consortium name="International rice genome sequencing project (IRGSP)"/>
            <person name="Matsumoto T."/>
            <person name="Wu J."/>
            <person name="Kanamori H."/>
            <person name="Katayose Y."/>
            <person name="Fujisawa M."/>
            <person name="Namiki N."/>
            <person name="Mizuno H."/>
            <person name="Yamamoto K."/>
            <person name="Antonio B.A."/>
            <person name="Baba T."/>
            <person name="Sakata K."/>
            <person name="Nagamura Y."/>
            <person name="Aoki H."/>
            <person name="Arikawa K."/>
            <person name="Arita K."/>
            <person name="Bito T."/>
            <person name="Chiden Y."/>
            <person name="Fujitsuka N."/>
            <person name="Fukunaka R."/>
            <person name="Hamada M."/>
            <person name="Harada C."/>
            <person name="Hayashi A."/>
            <person name="Hijishita S."/>
            <person name="Honda M."/>
            <person name="Hosokawa S."/>
            <person name="Ichikawa Y."/>
            <person name="Idonuma A."/>
            <person name="Iijima M."/>
            <person name="Ikeda M."/>
            <person name="Ikeno M."/>
            <person name="Ito K."/>
            <person name="Ito S."/>
            <person name="Ito T."/>
            <person name="Ito Y."/>
            <person name="Ito Y."/>
            <person name="Iwabuchi A."/>
            <person name="Kamiya K."/>
            <person name="Karasawa W."/>
            <person name="Kurita K."/>
            <person name="Katagiri S."/>
            <person name="Kikuta A."/>
            <person name="Kobayashi H."/>
            <person name="Kobayashi N."/>
            <person name="Machita K."/>
            <person name="Maehara T."/>
            <person name="Masukawa M."/>
            <person name="Mizubayashi T."/>
            <person name="Mukai Y."/>
            <person name="Nagasaki H."/>
            <person name="Nagata Y."/>
            <person name="Naito S."/>
            <person name="Nakashima M."/>
            <person name="Nakama Y."/>
            <person name="Nakamichi Y."/>
            <person name="Nakamura M."/>
            <person name="Meguro A."/>
            <person name="Negishi M."/>
            <person name="Ohta I."/>
            <person name="Ohta T."/>
            <person name="Okamoto M."/>
            <person name="Ono N."/>
            <person name="Saji S."/>
            <person name="Sakaguchi M."/>
            <person name="Sakai K."/>
            <person name="Shibata M."/>
            <person name="Shimokawa T."/>
            <person name="Song J."/>
            <person name="Takazaki Y."/>
            <person name="Terasawa K."/>
            <person name="Tsugane M."/>
            <person name="Tsuji K."/>
            <person name="Ueda S."/>
            <person name="Waki K."/>
            <person name="Yamagata H."/>
            <person name="Yamamoto M."/>
            <person name="Yamamoto S."/>
            <person name="Yamane H."/>
            <person name="Yoshiki S."/>
            <person name="Yoshihara R."/>
            <person name="Yukawa K."/>
            <person name="Zhong H."/>
            <person name="Yano M."/>
            <person name="Yuan Q."/>
            <person name="Ouyang S."/>
            <person name="Liu J."/>
            <person name="Jones K.M."/>
            <person name="Gansberger K."/>
            <person name="Moffat K."/>
            <person name="Hill J."/>
            <person name="Bera J."/>
            <person name="Fadrosh D."/>
            <person name="Jin S."/>
            <person name="Johri S."/>
            <person name="Kim M."/>
            <person name="Overton L."/>
            <person name="Reardon M."/>
            <person name="Tsitrin T."/>
            <person name="Vuong H."/>
            <person name="Weaver B."/>
            <person name="Ciecko A."/>
            <person name="Tallon L."/>
            <person name="Jackson J."/>
            <person name="Pai G."/>
            <person name="Aken S.V."/>
            <person name="Utterback T."/>
            <person name="Reidmuller S."/>
            <person name="Feldblyum T."/>
            <person name="Hsiao J."/>
            <person name="Zismann V."/>
            <person name="Iobst S."/>
            <person name="de Vazeille A.R."/>
            <person name="Buell C.R."/>
            <person name="Ying K."/>
            <person name="Li Y."/>
            <person name="Lu T."/>
            <person name="Huang Y."/>
            <person name="Zhao Q."/>
            <person name="Feng Q."/>
            <person name="Zhang L."/>
            <person name="Zhu J."/>
            <person name="Weng Q."/>
            <person name="Mu J."/>
            <person name="Lu Y."/>
            <person name="Fan D."/>
            <person name="Liu Y."/>
            <person name="Guan J."/>
            <person name="Zhang Y."/>
            <person name="Yu S."/>
            <person name="Liu X."/>
            <person name="Zhang Y."/>
            <person name="Hong G."/>
            <person name="Han B."/>
            <person name="Choisne N."/>
            <person name="Demange N."/>
            <person name="Orjeda G."/>
            <person name="Samain S."/>
            <person name="Cattolico L."/>
            <person name="Pelletier E."/>
            <person name="Couloux A."/>
            <person name="Segurens B."/>
            <person name="Wincker P."/>
            <person name="D'Hont A."/>
            <person name="Scarpelli C."/>
            <person name="Weissenbach J."/>
            <person name="Salanoubat M."/>
            <person name="Quetier F."/>
            <person name="Yu Y."/>
            <person name="Kim H.R."/>
            <person name="Rambo T."/>
            <person name="Currie J."/>
            <person name="Collura K."/>
            <person name="Luo M."/>
            <person name="Yang T."/>
            <person name="Ammiraju J.S.S."/>
            <person name="Engler F."/>
            <person name="Soderlund C."/>
            <person name="Wing R.A."/>
            <person name="Palmer L.E."/>
            <person name="de la Bastide M."/>
            <person name="Spiegel L."/>
            <person name="Nascimento L."/>
            <person name="Zutavern T."/>
            <person name="O'Shaughnessy A."/>
            <person name="Dike S."/>
            <person name="Dedhia N."/>
            <person name="Preston R."/>
            <person name="Balija V."/>
            <person name="McCombie W.R."/>
            <person name="Chow T."/>
            <person name="Chen H."/>
            <person name="Chung M."/>
            <person name="Chen C."/>
            <person name="Shaw J."/>
            <person name="Wu H."/>
            <person name="Hsiao K."/>
            <person name="Chao Y."/>
            <person name="Chu M."/>
            <person name="Cheng C."/>
            <person name="Hour A."/>
            <person name="Lee P."/>
            <person name="Lin S."/>
            <person name="Lin Y."/>
            <person name="Liou J."/>
            <person name="Liu S."/>
            <person name="Hsing Y."/>
            <person name="Raghuvanshi S."/>
            <person name="Mohanty A."/>
            <person name="Bharti A.K."/>
            <person name="Gaur A."/>
            <person name="Gupta V."/>
            <person name="Kumar D."/>
            <person name="Ravi V."/>
            <person name="Vij S."/>
            <person name="Kapur A."/>
            <person name="Khurana P."/>
            <person name="Khurana P."/>
            <person name="Khurana J.P."/>
            <person name="Tyagi A.K."/>
            <person name="Gaikwad K."/>
            <person name="Singh A."/>
            <person name="Dalal V."/>
            <person name="Srivastava S."/>
            <person name="Dixit A."/>
            <person name="Pal A.K."/>
            <person name="Ghazi I.A."/>
            <person name="Yadav M."/>
            <person name="Pandit A."/>
            <person name="Bhargava A."/>
            <person name="Sureshbabu K."/>
            <person name="Batra K."/>
            <person name="Sharma T.R."/>
            <person name="Mohapatra T."/>
            <person name="Singh N.K."/>
            <person name="Messing J."/>
            <person name="Nelson A.B."/>
            <person name="Fuks G."/>
            <person name="Kavchok S."/>
            <person name="Keizer G."/>
            <person name="Linton E."/>
            <person name="Llaca V."/>
            <person name="Song R."/>
            <person name="Tanyolac B."/>
            <person name="Young S."/>
            <person name="Ho-Il K."/>
            <person name="Hahn J.H."/>
            <person name="Sangsakoo G."/>
            <person name="Vanavichit A."/>
            <person name="de Mattos Luiz.A.T."/>
            <person name="Zimmer P.D."/>
            <person name="Malone G."/>
            <person name="Dellagostin O."/>
            <person name="de Oliveira A.C."/>
            <person name="Bevan M."/>
            <person name="Bancroft I."/>
            <person name="Minx P."/>
            <person name="Cordum H."/>
            <person name="Wilson R."/>
            <person name="Cheng Z."/>
            <person name="Jin W."/>
            <person name="Jiang J."/>
            <person name="Leong S.A."/>
            <person name="Iwama H."/>
            <person name="Gojobori T."/>
            <person name="Itoh T."/>
            <person name="Niimura Y."/>
            <person name="Fujii Y."/>
            <person name="Habara T."/>
            <person name="Sakai H."/>
            <person name="Sato Y."/>
            <person name="Wilson G."/>
            <person name="Kumar K."/>
            <person name="McCouch S."/>
            <person name="Juretic N."/>
            <person name="Hoen D."/>
            <person name="Wright S."/>
            <person name="Bruskiewich R."/>
            <person name="Bureau T."/>
            <person name="Miyao A."/>
            <person name="Hirochika H."/>
            <person name="Nishikawa T."/>
            <person name="Kadowaki K."/>
            <person name="Sugiura M."/>
            <person name="Burr B."/>
            <person name="Sasaki T."/>
        </authorList>
    </citation>
    <scope>NUCLEOTIDE SEQUENCE [LARGE SCALE GENOMIC DNA]</scope>
    <source>
        <strain evidence="4">cv. Nipponbare</strain>
    </source>
</reference>
<reference evidence="2" key="1">
    <citation type="journal article" date="2002" name="Nature">
        <title>The genome sequence and structure of rice chromosome 1.</title>
        <authorList>
            <person name="Sasaki T."/>
            <person name="Matsumoto T."/>
            <person name="Yamamoto K."/>
            <person name="Sakata K."/>
            <person name="Baba T."/>
            <person name="Katayose Y."/>
            <person name="Wu J."/>
            <person name="Niimura Y."/>
            <person name="Cheng Z."/>
            <person name="Nagamura Y."/>
            <person name="Antonio B.A."/>
            <person name="Kanamori H."/>
            <person name="Hosokawa S."/>
            <person name="Masukawa M."/>
            <person name="Arikawa K."/>
            <person name="Chiden Y."/>
            <person name="Hayashi M."/>
            <person name="Okamoto M."/>
            <person name="Ando T."/>
            <person name="Aoki H."/>
            <person name="Arita K."/>
            <person name="Hamada M."/>
            <person name="Harada C."/>
            <person name="Hijishita S."/>
            <person name="Honda M."/>
            <person name="Ichikawa Y."/>
            <person name="Idonuma A."/>
            <person name="Iijima M."/>
            <person name="Ikeda M."/>
            <person name="Ikeno M."/>
            <person name="Itoh S."/>
            <person name="Itoh T."/>
            <person name="Itoh Y."/>
            <person name="Itoh Y."/>
            <person name="Iwabuchi A."/>
            <person name="Kamiya K."/>
            <person name="Karasawa W."/>
            <person name="Katagiri S."/>
            <person name="Kikuta A."/>
            <person name="Kobayashi N."/>
            <person name="Kono I."/>
            <person name="Machita K."/>
            <person name="Maehara T."/>
            <person name="Mizuno H."/>
            <person name="Mizubayashi T."/>
            <person name="Mukai Y."/>
            <person name="Nagasaki H."/>
            <person name="Nakashima M."/>
            <person name="Nakama Y."/>
            <person name="Nakamichi Y."/>
            <person name="Nakamura M."/>
            <person name="Namiki N."/>
            <person name="Negishi M."/>
            <person name="Ohta I."/>
            <person name="Ono N."/>
            <person name="Saji S."/>
            <person name="Sakai K."/>
            <person name="Shibata M."/>
            <person name="Shimokawa T."/>
            <person name="Shomura A."/>
            <person name="Song J."/>
            <person name="Takazaki Y."/>
            <person name="Terasawa K."/>
            <person name="Tsuji K."/>
            <person name="Waki K."/>
            <person name="Yamagata H."/>
            <person name="Yamane H."/>
            <person name="Yoshiki S."/>
            <person name="Yoshihara R."/>
            <person name="Yukawa K."/>
            <person name="Zhong H."/>
            <person name="Iwama H."/>
            <person name="Endo T."/>
            <person name="Ito H."/>
            <person name="Hahn J.H."/>
            <person name="Kim H.I."/>
            <person name="Eun M.Y."/>
            <person name="Yano M."/>
            <person name="Jiang J."/>
            <person name="Gojobori T."/>
        </authorList>
    </citation>
    <scope>NUCLEOTIDE SEQUENCE</scope>
</reference>
<dbReference type="EMBL" id="AP003416">
    <property type="protein sequence ID" value="BAD82336.1"/>
    <property type="molecule type" value="Genomic_DNA"/>
</dbReference>